<dbReference type="AlphaFoldDB" id="A0A1X7HL58"/>
<dbReference type="NCBIfam" id="TIGR01687">
    <property type="entry name" value="moaD_arch"/>
    <property type="match status" value="1"/>
</dbReference>
<dbReference type="STRING" id="286727.SAMN02982917_6490"/>
<dbReference type="InterPro" id="IPR016155">
    <property type="entry name" value="Mopterin_synth/thiamin_S_b"/>
</dbReference>
<accession>A0A1X7HL58</accession>
<dbReference type="InterPro" id="IPR003749">
    <property type="entry name" value="ThiS/MoaD-like"/>
</dbReference>
<dbReference type="InterPro" id="IPR010038">
    <property type="entry name" value="MoaD_arc-typ"/>
</dbReference>
<dbReference type="InterPro" id="IPR012675">
    <property type="entry name" value="Beta-grasp_dom_sf"/>
</dbReference>
<gene>
    <name evidence="1" type="ORF">SAMN02982917_6490</name>
</gene>
<dbReference type="Gene3D" id="3.10.20.30">
    <property type="match status" value="1"/>
</dbReference>
<proteinExistence type="predicted"/>
<dbReference type="SUPFAM" id="SSF54285">
    <property type="entry name" value="MoaD/ThiS"/>
    <property type="match status" value="1"/>
</dbReference>
<name>A0A1X7HL58_9PROT</name>
<dbReference type="PANTHER" id="PTHR38031:SF1">
    <property type="entry name" value="SULFUR CARRIER PROTEIN CYSO"/>
    <property type="match status" value="1"/>
</dbReference>
<dbReference type="OrthoDB" id="9156098at2"/>
<dbReference type="InterPro" id="IPR052045">
    <property type="entry name" value="Sulfur_Carrier/Prot_Modifier"/>
</dbReference>
<dbReference type="Pfam" id="PF02597">
    <property type="entry name" value="ThiS"/>
    <property type="match status" value="1"/>
</dbReference>
<dbReference type="EMBL" id="FXAK01000009">
    <property type="protein sequence ID" value="SMF88702.1"/>
    <property type="molecule type" value="Genomic_DNA"/>
</dbReference>
<protein>
    <submittedName>
        <fullName evidence="1">Molybdopterin synthase sulfur carrier subunit</fullName>
    </submittedName>
</protein>
<dbReference type="RefSeq" id="WP_085091328.1">
    <property type="nucleotide sequence ID" value="NZ_FXAK01000009.1"/>
</dbReference>
<evidence type="ECO:0000313" key="1">
    <source>
        <dbReference type="EMBL" id="SMF88702.1"/>
    </source>
</evidence>
<sequence>MKISYFALLRDATKKSHEVWQRPAATLRDLLRDLVAEYGPNFARWVLKDGELAGYAIILVNGQDVRGLQGLDTPLSPDSDVFIFPPLAGG</sequence>
<reference evidence="1 2" key="1">
    <citation type="submission" date="2017-04" db="EMBL/GenBank/DDBJ databases">
        <authorList>
            <person name="Afonso C.L."/>
            <person name="Miller P.J."/>
            <person name="Scott M.A."/>
            <person name="Spackman E."/>
            <person name="Goraichik I."/>
            <person name="Dimitrov K.M."/>
            <person name="Suarez D.L."/>
            <person name="Swayne D.E."/>
        </authorList>
    </citation>
    <scope>NUCLEOTIDE SEQUENCE [LARGE SCALE GENOMIC DNA]</scope>
    <source>
        <strain evidence="1 2">A2P</strain>
    </source>
</reference>
<dbReference type="CDD" id="cd17505">
    <property type="entry name" value="Ubl_SAMP1_like"/>
    <property type="match status" value="1"/>
</dbReference>
<dbReference type="PANTHER" id="PTHR38031">
    <property type="entry name" value="SULFUR CARRIER PROTEIN SLR0821-RELATED"/>
    <property type="match status" value="1"/>
</dbReference>
<organism evidence="1 2">
    <name type="scientific">Azospirillum oryzae</name>
    <dbReference type="NCBI Taxonomy" id="286727"/>
    <lineage>
        <taxon>Bacteria</taxon>
        <taxon>Pseudomonadati</taxon>
        <taxon>Pseudomonadota</taxon>
        <taxon>Alphaproteobacteria</taxon>
        <taxon>Rhodospirillales</taxon>
        <taxon>Azospirillaceae</taxon>
        <taxon>Azospirillum</taxon>
    </lineage>
</organism>
<dbReference type="Proteomes" id="UP000192936">
    <property type="component" value="Unassembled WGS sequence"/>
</dbReference>
<evidence type="ECO:0000313" key="2">
    <source>
        <dbReference type="Proteomes" id="UP000192936"/>
    </source>
</evidence>